<sequence>MGDTVASELVQGNIHPRAPPWHLLTWTTSAATTGRLLPGRKCTHSPKNP</sequence>
<reference evidence="2" key="1">
    <citation type="submission" date="2014-11" db="EMBL/GenBank/DDBJ databases">
        <authorList>
            <person name="Amaro Gonzalez C."/>
        </authorList>
    </citation>
    <scope>NUCLEOTIDE SEQUENCE</scope>
</reference>
<name>A0A0E9TCL3_ANGAN</name>
<protein>
    <submittedName>
        <fullName evidence="2">Uncharacterized protein</fullName>
    </submittedName>
</protein>
<dbReference type="EMBL" id="GBXM01057390">
    <property type="protein sequence ID" value="JAH51187.1"/>
    <property type="molecule type" value="Transcribed_RNA"/>
</dbReference>
<reference evidence="2" key="2">
    <citation type="journal article" date="2015" name="Fish Shellfish Immunol.">
        <title>Early steps in the European eel (Anguilla anguilla)-Vibrio vulnificus interaction in the gills: Role of the RtxA13 toxin.</title>
        <authorList>
            <person name="Callol A."/>
            <person name="Pajuelo D."/>
            <person name="Ebbesson L."/>
            <person name="Teles M."/>
            <person name="MacKenzie S."/>
            <person name="Amaro C."/>
        </authorList>
    </citation>
    <scope>NUCLEOTIDE SEQUENCE</scope>
</reference>
<accession>A0A0E9TCL3</accession>
<evidence type="ECO:0000256" key="1">
    <source>
        <dbReference type="SAM" id="MobiDB-lite"/>
    </source>
</evidence>
<feature type="region of interest" description="Disordered" evidence="1">
    <location>
        <begin position="1"/>
        <end position="20"/>
    </location>
</feature>
<proteinExistence type="predicted"/>
<evidence type="ECO:0000313" key="2">
    <source>
        <dbReference type="EMBL" id="JAH51187.1"/>
    </source>
</evidence>
<organism evidence="2">
    <name type="scientific">Anguilla anguilla</name>
    <name type="common">European freshwater eel</name>
    <name type="synonym">Muraena anguilla</name>
    <dbReference type="NCBI Taxonomy" id="7936"/>
    <lineage>
        <taxon>Eukaryota</taxon>
        <taxon>Metazoa</taxon>
        <taxon>Chordata</taxon>
        <taxon>Craniata</taxon>
        <taxon>Vertebrata</taxon>
        <taxon>Euteleostomi</taxon>
        <taxon>Actinopterygii</taxon>
        <taxon>Neopterygii</taxon>
        <taxon>Teleostei</taxon>
        <taxon>Anguilliformes</taxon>
        <taxon>Anguillidae</taxon>
        <taxon>Anguilla</taxon>
    </lineage>
</organism>
<dbReference type="AlphaFoldDB" id="A0A0E9TCL3"/>